<evidence type="ECO:0000256" key="3">
    <source>
        <dbReference type="PROSITE-ProRule" id="PRU00703"/>
    </source>
</evidence>
<dbReference type="InterPro" id="IPR046342">
    <property type="entry name" value="CBS_dom_sf"/>
</dbReference>
<feature type="domain" description="CBS" evidence="5">
    <location>
        <begin position="498"/>
        <end position="555"/>
    </location>
</feature>
<dbReference type="EMBL" id="KE747824">
    <property type="protein sequence ID" value="RMZ70193.1"/>
    <property type="molecule type" value="Genomic_DNA"/>
</dbReference>
<dbReference type="SMART" id="SM00116">
    <property type="entry name" value="CBS"/>
    <property type="match status" value="2"/>
</dbReference>
<feature type="region of interest" description="Disordered" evidence="4">
    <location>
        <begin position="240"/>
        <end position="370"/>
    </location>
</feature>
<dbReference type="Gene3D" id="3.10.580.10">
    <property type="entry name" value="CBS-domain"/>
    <property type="match status" value="2"/>
</dbReference>
<name>A0A3M7M6T1_9PLEO</name>
<proteinExistence type="predicted"/>
<feature type="region of interest" description="Disordered" evidence="4">
    <location>
        <begin position="194"/>
        <end position="226"/>
    </location>
</feature>
<keyword evidence="1" id="KW-0677">Repeat</keyword>
<evidence type="ECO:0000259" key="5">
    <source>
        <dbReference type="PROSITE" id="PS51371"/>
    </source>
</evidence>
<feature type="region of interest" description="Disordered" evidence="4">
    <location>
        <begin position="1"/>
        <end position="32"/>
    </location>
</feature>
<dbReference type="OrthoDB" id="449052at2759"/>
<dbReference type="GO" id="GO:0004865">
    <property type="term" value="F:protein serine/threonine phosphatase inhibitor activity"/>
    <property type="evidence" value="ECO:0007669"/>
    <property type="project" value="TreeGrafter"/>
</dbReference>
<feature type="region of interest" description="Disordered" evidence="4">
    <location>
        <begin position="774"/>
        <end position="839"/>
    </location>
</feature>
<feature type="compositionally biased region" description="Low complexity" evidence="4">
    <location>
        <begin position="200"/>
        <end position="219"/>
    </location>
</feature>
<dbReference type="SUPFAM" id="SSF54631">
    <property type="entry name" value="CBS-domain pair"/>
    <property type="match status" value="2"/>
</dbReference>
<evidence type="ECO:0000313" key="6">
    <source>
        <dbReference type="EMBL" id="RMZ70193.1"/>
    </source>
</evidence>
<dbReference type="PANTHER" id="PTHR13780">
    <property type="entry name" value="AMP-ACTIVATED PROTEIN KINASE, GAMMA REGULATORY SUBUNIT"/>
    <property type="match status" value="1"/>
</dbReference>
<feature type="domain" description="CBS" evidence="5">
    <location>
        <begin position="573"/>
        <end position="630"/>
    </location>
</feature>
<feature type="region of interest" description="Disordered" evidence="4">
    <location>
        <begin position="78"/>
        <end position="154"/>
    </location>
</feature>
<evidence type="ECO:0000256" key="4">
    <source>
        <dbReference type="SAM" id="MobiDB-lite"/>
    </source>
</evidence>
<dbReference type="Proteomes" id="UP000265663">
    <property type="component" value="Unassembled WGS sequence"/>
</dbReference>
<keyword evidence="2 3" id="KW-0129">CBS domain</keyword>
<feature type="compositionally biased region" description="Low complexity" evidence="4">
    <location>
        <begin position="112"/>
        <end position="127"/>
    </location>
</feature>
<dbReference type="GO" id="GO:0042149">
    <property type="term" value="P:cellular response to glucose starvation"/>
    <property type="evidence" value="ECO:0007669"/>
    <property type="project" value="TreeGrafter"/>
</dbReference>
<dbReference type="Pfam" id="PF00571">
    <property type="entry name" value="CBS"/>
    <property type="match status" value="2"/>
</dbReference>
<evidence type="ECO:0000313" key="7">
    <source>
        <dbReference type="Proteomes" id="UP000265663"/>
    </source>
</evidence>
<protein>
    <submittedName>
        <fullName evidence="6">CBS-domain Sds23p</fullName>
    </submittedName>
</protein>
<keyword evidence="7" id="KW-1185">Reference proteome</keyword>
<feature type="compositionally biased region" description="Polar residues" evidence="4">
    <location>
        <begin position="286"/>
        <end position="297"/>
    </location>
</feature>
<organism evidence="6 7">
    <name type="scientific">Pyrenophora seminiperda CCB06</name>
    <dbReference type="NCBI Taxonomy" id="1302712"/>
    <lineage>
        <taxon>Eukaryota</taxon>
        <taxon>Fungi</taxon>
        <taxon>Dikarya</taxon>
        <taxon>Ascomycota</taxon>
        <taxon>Pezizomycotina</taxon>
        <taxon>Dothideomycetes</taxon>
        <taxon>Pleosporomycetidae</taxon>
        <taxon>Pleosporales</taxon>
        <taxon>Pleosporineae</taxon>
        <taxon>Pleosporaceae</taxon>
        <taxon>Pyrenophora</taxon>
    </lineage>
</organism>
<evidence type="ECO:0000256" key="2">
    <source>
        <dbReference type="ARBA" id="ARBA00023122"/>
    </source>
</evidence>
<gene>
    <name evidence="6" type="ORF">GMOD_00000254</name>
</gene>
<sequence>MATNAPTLINLPPPPSGEETPGDAPGTPNSVTTTMSELSTVAIKDGHRGHFPHHRNPADAERADRISRLAGLERVAVSGRTPQGLNPGSAASVPPGYFDANNQPQLFRERSTVGSASATGSVGGRTTWASGSDMYEPDRMSEDQDMDTSSIGGFSDEAASLVGFGEGARTPARQHSQLGSPAVSKASAVPGYLRDAAPASPLTGVSVPSTSSTQTMSSTEQQKKEARMMNGMTYDENVVDTTSRAPPASGRDGDSTSGDAIRERMAQRQADQEAMDDAAYEHDSTLCANQATPNPASHGSAPVAAMADQADAGDVKSTSLSSSLSSIGRTPPPALKMGSPSPHSSHRSSFVEHMRGTPTSPRTSRQPSLTQQALQDLLNNPPTKGGDAKFQGRDWKTVRLGEIVDPELVRFVEYDTSVEEATNLLVKHGAPNVVLLRENANTRHATGTFDYSDLNAYLLLVVGLAHPEEGDIASFDQLAKKGREGKPIPLKDVKEVGGRKEPLITLDETTDLSKAIEVFGSGVHRVLVAEEGTSNVIGILTQLRLVRFFWENRSSFPAVNQLYPQLIKDLSLGSKTVLAINGDKPLAAALELMNNEGVSSLPVLDAQNNVIGNISHVDVRLLTKSTSLPLLRSSCIHFISVILSERGVNDGKDSFPVFHVNPYSTLAHTVAKLVATSSHRMWVVDAPSPASSGPPTPALTPAVIVPPSPITPLPAMAGPTPVNSTAPTHLAATGAVAPAISASAISAMPGASLSGRLSGVISLTDVLNLFARASGLHPHDPDEARRARRRSSSSSMRHSMDSSRSESVSGIAGRRSSVSKREESGPAPQGLGISRGRGS</sequence>
<evidence type="ECO:0000256" key="1">
    <source>
        <dbReference type="ARBA" id="ARBA00022737"/>
    </source>
</evidence>
<feature type="compositionally biased region" description="Polar residues" evidence="4">
    <location>
        <begin position="357"/>
        <end position="370"/>
    </location>
</feature>
<reference evidence="6 7" key="1">
    <citation type="journal article" date="2014" name="PLoS ONE">
        <title>De novo Genome Assembly of the Fungal Plant Pathogen Pyrenophora semeniperda.</title>
        <authorList>
            <person name="Soliai M.M."/>
            <person name="Meyer S.E."/>
            <person name="Udall J.A."/>
            <person name="Elzinga D.E."/>
            <person name="Hermansen R.A."/>
            <person name="Bodily P.M."/>
            <person name="Hart A.A."/>
            <person name="Coleman C.E."/>
        </authorList>
    </citation>
    <scope>NUCLEOTIDE SEQUENCE [LARGE SCALE GENOMIC DNA]</scope>
    <source>
        <strain evidence="6 7">CCB06</strain>
        <tissue evidence="6">Mycelium</tissue>
    </source>
</reference>
<dbReference type="PANTHER" id="PTHR13780:SF36">
    <property type="entry name" value="CBS DOMAIN-CONTAINING PROTEIN"/>
    <property type="match status" value="1"/>
</dbReference>
<dbReference type="PROSITE" id="PS51371">
    <property type="entry name" value="CBS"/>
    <property type="match status" value="2"/>
</dbReference>
<feature type="compositionally biased region" description="Low complexity" evidence="4">
    <location>
        <begin position="301"/>
        <end position="326"/>
    </location>
</feature>
<dbReference type="InterPro" id="IPR050511">
    <property type="entry name" value="AMPK_gamma/SDS23_families"/>
</dbReference>
<dbReference type="AlphaFoldDB" id="A0A3M7M6T1"/>
<dbReference type="CDD" id="cd02205">
    <property type="entry name" value="CBS_pair_SF"/>
    <property type="match status" value="1"/>
</dbReference>
<dbReference type="InterPro" id="IPR000644">
    <property type="entry name" value="CBS_dom"/>
</dbReference>
<accession>A0A3M7M6T1</accession>